<evidence type="ECO:0000256" key="1">
    <source>
        <dbReference type="SAM" id="MobiDB-lite"/>
    </source>
</evidence>
<organism evidence="2 3">
    <name type="scientific">Aspergillus carbonarius (strain ITEM 5010)</name>
    <dbReference type="NCBI Taxonomy" id="602072"/>
    <lineage>
        <taxon>Eukaryota</taxon>
        <taxon>Fungi</taxon>
        <taxon>Dikarya</taxon>
        <taxon>Ascomycota</taxon>
        <taxon>Pezizomycotina</taxon>
        <taxon>Eurotiomycetes</taxon>
        <taxon>Eurotiomycetidae</taxon>
        <taxon>Eurotiales</taxon>
        <taxon>Aspergillaceae</taxon>
        <taxon>Aspergillus</taxon>
        <taxon>Aspergillus subgen. Circumdati</taxon>
    </lineage>
</organism>
<dbReference type="EMBL" id="KV907503">
    <property type="protein sequence ID" value="OOF94023.1"/>
    <property type="molecule type" value="Genomic_DNA"/>
</dbReference>
<gene>
    <name evidence="2" type="ORF">ASPCADRAFT_7511</name>
</gene>
<reference evidence="3" key="1">
    <citation type="journal article" date="2017" name="Genome Biol.">
        <title>Comparative genomics reveals high biological diversity and specific adaptations in the industrially and medically important fungal genus Aspergillus.</title>
        <authorList>
            <person name="de Vries R.P."/>
            <person name="Riley R."/>
            <person name="Wiebenga A."/>
            <person name="Aguilar-Osorio G."/>
            <person name="Amillis S."/>
            <person name="Uchima C.A."/>
            <person name="Anderluh G."/>
            <person name="Asadollahi M."/>
            <person name="Askin M."/>
            <person name="Barry K."/>
            <person name="Battaglia E."/>
            <person name="Bayram O."/>
            <person name="Benocci T."/>
            <person name="Braus-Stromeyer S.A."/>
            <person name="Caldana C."/>
            <person name="Canovas D."/>
            <person name="Cerqueira G.C."/>
            <person name="Chen F."/>
            <person name="Chen W."/>
            <person name="Choi C."/>
            <person name="Clum A."/>
            <person name="Dos Santos R.A."/>
            <person name="Damasio A.R."/>
            <person name="Diallinas G."/>
            <person name="Emri T."/>
            <person name="Fekete E."/>
            <person name="Flipphi M."/>
            <person name="Freyberg S."/>
            <person name="Gallo A."/>
            <person name="Gournas C."/>
            <person name="Habgood R."/>
            <person name="Hainaut M."/>
            <person name="Harispe M.L."/>
            <person name="Henrissat B."/>
            <person name="Hilden K.S."/>
            <person name="Hope R."/>
            <person name="Hossain A."/>
            <person name="Karabika E."/>
            <person name="Karaffa L."/>
            <person name="Karanyi Z."/>
            <person name="Krasevec N."/>
            <person name="Kuo A."/>
            <person name="Kusch H."/>
            <person name="LaButti K."/>
            <person name="Lagendijk E.L."/>
            <person name="Lapidus A."/>
            <person name="Levasseur A."/>
            <person name="Lindquist E."/>
            <person name="Lipzen A."/>
            <person name="Logrieco A.F."/>
            <person name="MacCabe A."/>
            <person name="Maekelae M.R."/>
            <person name="Malavazi I."/>
            <person name="Melin P."/>
            <person name="Meyer V."/>
            <person name="Mielnichuk N."/>
            <person name="Miskei M."/>
            <person name="Molnar A.P."/>
            <person name="Mule G."/>
            <person name="Ngan C.Y."/>
            <person name="Orejas M."/>
            <person name="Orosz E."/>
            <person name="Ouedraogo J.P."/>
            <person name="Overkamp K.M."/>
            <person name="Park H.-S."/>
            <person name="Perrone G."/>
            <person name="Piumi F."/>
            <person name="Punt P.J."/>
            <person name="Ram A.F."/>
            <person name="Ramon A."/>
            <person name="Rauscher S."/>
            <person name="Record E."/>
            <person name="Riano-Pachon D.M."/>
            <person name="Robert V."/>
            <person name="Roehrig J."/>
            <person name="Ruller R."/>
            <person name="Salamov A."/>
            <person name="Salih N.S."/>
            <person name="Samson R.A."/>
            <person name="Sandor E."/>
            <person name="Sanguinetti M."/>
            <person name="Schuetze T."/>
            <person name="Sepcic K."/>
            <person name="Shelest E."/>
            <person name="Sherlock G."/>
            <person name="Sophianopoulou V."/>
            <person name="Squina F.M."/>
            <person name="Sun H."/>
            <person name="Susca A."/>
            <person name="Todd R.B."/>
            <person name="Tsang A."/>
            <person name="Unkles S.E."/>
            <person name="van de Wiele N."/>
            <person name="van Rossen-Uffink D."/>
            <person name="Oliveira J.V."/>
            <person name="Vesth T.C."/>
            <person name="Visser J."/>
            <person name="Yu J.-H."/>
            <person name="Zhou M."/>
            <person name="Andersen M.R."/>
            <person name="Archer D.B."/>
            <person name="Baker S.E."/>
            <person name="Benoit I."/>
            <person name="Brakhage A.A."/>
            <person name="Braus G.H."/>
            <person name="Fischer R."/>
            <person name="Frisvad J.C."/>
            <person name="Goldman G.H."/>
            <person name="Houbraken J."/>
            <person name="Oakley B."/>
            <person name="Pocsi I."/>
            <person name="Scazzocchio C."/>
            <person name="Seiboth B."/>
            <person name="vanKuyk P.A."/>
            <person name="Wortman J."/>
            <person name="Dyer P.S."/>
            <person name="Grigoriev I.V."/>
        </authorList>
    </citation>
    <scope>NUCLEOTIDE SEQUENCE [LARGE SCALE GENOMIC DNA]</scope>
    <source>
        <strain evidence="3">ITEM 5010</strain>
    </source>
</reference>
<feature type="region of interest" description="Disordered" evidence="1">
    <location>
        <begin position="97"/>
        <end position="122"/>
    </location>
</feature>
<evidence type="ECO:0000313" key="3">
    <source>
        <dbReference type="Proteomes" id="UP000188318"/>
    </source>
</evidence>
<keyword evidence="3" id="KW-1185">Reference proteome</keyword>
<sequence length="218" mass="23699">MPSSQAGSAFADLPGAYLFCGPERPRVTSCAEAQKACCDLPLRFSVPVPGDSGIRLNPRGIAPEWLESRTDWVPGNPTLNFRVRPCMIAVAAVDPTGPKGTNVHHAKQPDNSPEPADSLPRRRVGPAVTFSAFWKTPIGGRARQCRAPRVYITARYLPAGSLNHEQSRRPPLPTEAVGRRALTPRSIVRQASTATGVNLRWNDEKLTAKPDEGWSALF</sequence>
<dbReference type="AlphaFoldDB" id="A0A1R3RHT2"/>
<protein>
    <submittedName>
        <fullName evidence="2">Uncharacterized protein</fullName>
    </submittedName>
</protein>
<name>A0A1R3RHT2_ASPC5</name>
<dbReference type="VEuPathDB" id="FungiDB:ASPCADRAFT_7511"/>
<proteinExistence type="predicted"/>
<evidence type="ECO:0000313" key="2">
    <source>
        <dbReference type="EMBL" id="OOF94023.1"/>
    </source>
</evidence>
<dbReference type="Proteomes" id="UP000188318">
    <property type="component" value="Unassembled WGS sequence"/>
</dbReference>
<accession>A0A1R3RHT2</accession>